<accession>A0A0R1ULA1</accession>
<feature type="chain" id="PRO_5006411756" evidence="1">
    <location>
        <begin position="30"/>
        <end position="143"/>
    </location>
</feature>
<sequence>MMKKTVTQTFLMAGAALMLVGFGGTTTQASQTSTSYQHKATKVKWHKGTPKSVRGNFKTKKYGADLMMETRIRAKSTWFWGSGMPIQKGYNVHYKKTGHNHYVIRYDAHASGMFKGGKKLTMSVNKVGKNIKVFGYSNVFYKY</sequence>
<keyword evidence="3" id="KW-1185">Reference proteome</keyword>
<organism evidence="2 3">
    <name type="scientific">Levilactobacillus hammesii DSM 16381</name>
    <dbReference type="NCBI Taxonomy" id="1423753"/>
    <lineage>
        <taxon>Bacteria</taxon>
        <taxon>Bacillati</taxon>
        <taxon>Bacillota</taxon>
        <taxon>Bacilli</taxon>
        <taxon>Lactobacillales</taxon>
        <taxon>Lactobacillaceae</taxon>
        <taxon>Levilactobacillus</taxon>
    </lineage>
</organism>
<evidence type="ECO:0000313" key="3">
    <source>
        <dbReference type="Proteomes" id="UP000051580"/>
    </source>
</evidence>
<evidence type="ECO:0000313" key="2">
    <source>
        <dbReference type="EMBL" id="KRL94096.1"/>
    </source>
</evidence>
<dbReference type="EMBL" id="AZFS01000060">
    <property type="protein sequence ID" value="KRL94096.1"/>
    <property type="molecule type" value="Genomic_DNA"/>
</dbReference>
<feature type="signal peptide" evidence="1">
    <location>
        <begin position="1"/>
        <end position="29"/>
    </location>
</feature>
<gene>
    <name evidence="2" type="ORF">FD28_GL000643</name>
</gene>
<keyword evidence="1" id="KW-0732">Signal</keyword>
<dbReference type="AlphaFoldDB" id="A0A0R1ULA1"/>
<evidence type="ECO:0000256" key="1">
    <source>
        <dbReference type="SAM" id="SignalP"/>
    </source>
</evidence>
<dbReference type="PATRIC" id="fig|1423753.3.peg.674"/>
<comment type="caution">
    <text evidence="2">The sequence shown here is derived from an EMBL/GenBank/DDBJ whole genome shotgun (WGS) entry which is preliminary data.</text>
</comment>
<name>A0A0R1ULA1_9LACO</name>
<protein>
    <submittedName>
        <fullName evidence="2">Uncharacterized protein</fullName>
    </submittedName>
</protein>
<reference evidence="2 3" key="1">
    <citation type="journal article" date="2015" name="Genome Announc.">
        <title>Expanding the biotechnology potential of lactobacilli through comparative genomics of 213 strains and associated genera.</title>
        <authorList>
            <person name="Sun Z."/>
            <person name="Harris H.M."/>
            <person name="McCann A."/>
            <person name="Guo C."/>
            <person name="Argimon S."/>
            <person name="Zhang W."/>
            <person name="Yang X."/>
            <person name="Jeffery I.B."/>
            <person name="Cooney J.C."/>
            <person name="Kagawa T.F."/>
            <person name="Liu W."/>
            <person name="Song Y."/>
            <person name="Salvetti E."/>
            <person name="Wrobel A."/>
            <person name="Rasinkangas P."/>
            <person name="Parkhill J."/>
            <person name="Rea M.C."/>
            <person name="O'Sullivan O."/>
            <person name="Ritari J."/>
            <person name="Douillard F.P."/>
            <person name="Paul Ross R."/>
            <person name="Yang R."/>
            <person name="Briner A.E."/>
            <person name="Felis G.E."/>
            <person name="de Vos W.M."/>
            <person name="Barrangou R."/>
            <person name="Klaenhammer T.R."/>
            <person name="Caufield P.W."/>
            <person name="Cui Y."/>
            <person name="Zhang H."/>
            <person name="O'Toole P.W."/>
        </authorList>
    </citation>
    <scope>NUCLEOTIDE SEQUENCE [LARGE SCALE GENOMIC DNA]</scope>
    <source>
        <strain evidence="2 3">DSM 16381</strain>
    </source>
</reference>
<dbReference type="Proteomes" id="UP000051580">
    <property type="component" value="Unassembled WGS sequence"/>
</dbReference>
<dbReference type="STRING" id="1423753.FD28_GL000643"/>
<proteinExistence type="predicted"/>